<dbReference type="PANTHER" id="PTHR44846:SF12">
    <property type="entry name" value="HTH-TYPE TRANSCRIPTIONAL REGULATOR TRER"/>
    <property type="match status" value="1"/>
</dbReference>
<sequence length="239" mass="27516">MKAIYDEIYRNLLGKIERGEYPYQTYIPSEANLIKEYSCSHNTLRKAIALLTQQGALQPVHGKGVRVIYQKRPRALFELGGIETFQEASKRNQLDTETRVLKFERIVADKDLARYTGFDEGDELLYVVRVRIVGGKASILDCNYFRASLVPGLTPDIAQFSIYDYIEKTLNMQIATSKRTVTVERVTREDQDYLDLDGADYLAVVTGQTFNFQGAMFEFTQSKHRPDYFSFFTVARREI</sequence>
<accession>A0A930VXG7</accession>
<evidence type="ECO:0000259" key="5">
    <source>
        <dbReference type="PROSITE" id="PS50949"/>
    </source>
</evidence>
<dbReference type="SMART" id="SM00345">
    <property type="entry name" value="HTH_GNTR"/>
    <property type="match status" value="1"/>
</dbReference>
<dbReference type="InterPro" id="IPR000524">
    <property type="entry name" value="Tscrpt_reg_HTH_GntR"/>
</dbReference>
<dbReference type="Gene3D" id="3.40.1410.10">
    <property type="entry name" value="Chorismate lyase-like"/>
    <property type="match status" value="1"/>
</dbReference>
<reference evidence="6" key="1">
    <citation type="submission" date="2020-04" db="EMBL/GenBank/DDBJ databases">
        <title>Deep metagenomics examines the oral microbiome during advanced dental caries in children, revealing novel taxa and co-occurrences with host molecules.</title>
        <authorList>
            <person name="Baker J.L."/>
            <person name="Morton J.T."/>
            <person name="Dinis M."/>
            <person name="Alvarez R."/>
            <person name="Tran N.C."/>
            <person name="Knight R."/>
            <person name="Edlund A."/>
        </authorList>
    </citation>
    <scope>NUCLEOTIDE SEQUENCE</scope>
    <source>
        <strain evidence="6">JCVI_38_bin.5</strain>
    </source>
</reference>
<keyword evidence="3" id="KW-0804">Transcription</keyword>
<name>A0A930VXG7_9ACTN</name>
<dbReference type="Pfam" id="PF07702">
    <property type="entry name" value="UTRA"/>
    <property type="match status" value="1"/>
</dbReference>
<dbReference type="InterPro" id="IPR012770">
    <property type="entry name" value="TreR"/>
</dbReference>
<comment type="caution">
    <text evidence="6">The sequence shown here is derived from an EMBL/GenBank/DDBJ whole genome shotgun (WGS) entry which is preliminary data.</text>
</comment>
<dbReference type="Pfam" id="PF00392">
    <property type="entry name" value="GntR"/>
    <property type="match status" value="1"/>
</dbReference>
<dbReference type="InterPro" id="IPR050679">
    <property type="entry name" value="Bact_HTH_transcr_reg"/>
</dbReference>
<evidence type="ECO:0000313" key="7">
    <source>
        <dbReference type="Proteomes" id="UP000698335"/>
    </source>
</evidence>
<proteinExistence type="predicted"/>
<dbReference type="GO" id="GO:0003677">
    <property type="term" value="F:DNA binding"/>
    <property type="evidence" value="ECO:0007669"/>
    <property type="project" value="UniProtKB-UniRule"/>
</dbReference>
<dbReference type="NCBIfam" id="TIGR02404">
    <property type="entry name" value="trehalos_R_Bsub"/>
    <property type="match status" value="1"/>
</dbReference>
<evidence type="ECO:0000256" key="3">
    <source>
        <dbReference type="ARBA" id="ARBA00023163"/>
    </source>
</evidence>
<dbReference type="InterPro" id="IPR011663">
    <property type="entry name" value="UTRA"/>
</dbReference>
<dbReference type="EMBL" id="JABZGW010000090">
    <property type="protein sequence ID" value="MBF4807639.1"/>
    <property type="molecule type" value="Genomic_DNA"/>
</dbReference>
<dbReference type="AlphaFoldDB" id="A0A930VXG7"/>
<dbReference type="InterPro" id="IPR036390">
    <property type="entry name" value="WH_DNA-bd_sf"/>
</dbReference>
<dbReference type="InterPro" id="IPR036388">
    <property type="entry name" value="WH-like_DNA-bd_sf"/>
</dbReference>
<dbReference type="SMART" id="SM00866">
    <property type="entry name" value="UTRA"/>
    <property type="match status" value="1"/>
</dbReference>
<dbReference type="Gene3D" id="1.10.10.10">
    <property type="entry name" value="Winged helix-like DNA-binding domain superfamily/Winged helix DNA-binding domain"/>
    <property type="match status" value="1"/>
</dbReference>
<dbReference type="InterPro" id="IPR028978">
    <property type="entry name" value="Chorismate_lyase_/UTRA_dom_sf"/>
</dbReference>
<keyword evidence="2" id="KW-0238">DNA-binding</keyword>
<dbReference type="SUPFAM" id="SSF64288">
    <property type="entry name" value="Chorismate lyase-like"/>
    <property type="match status" value="1"/>
</dbReference>
<organism evidence="6 7">
    <name type="scientific">Lancefieldella rimae</name>
    <dbReference type="NCBI Taxonomy" id="1383"/>
    <lineage>
        <taxon>Bacteria</taxon>
        <taxon>Bacillati</taxon>
        <taxon>Actinomycetota</taxon>
        <taxon>Coriobacteriia</taxon>
        <taxon>Coriobacteriales</taxon>
        <taxon>Atopobiaceae</taxon>
        <taxon>Lancefieldella</taxon>
    </lineage>
</organism>
<evidence type="ECO:0000256" key="2">
    <source>
        <dbReference type="ARBA" id="ARBA00023125"/>
    </source>
</evidence>
<gene>
    <name evidence="6" type="primary">treR</name>
    <name evidence="6" type="ORF">HXK26_02945</name>
</gene>
<protein>
    <recommendedName>
        <fullName evidence="4">Trehalose operon repressor</fullName>
    </recommendedName>
</protein>
<dbReference type="Proteomes" id="UP000698335">
    <property type="component" value="Unassembled WGS sequence"/>
</dbReference>
<feature type="domain" description="HTH gntR-type" evidence="5">
    <location>
        <begin position="2"/>
        <end position="70"/>
    </location>
</feature>
<evidence type="ECO:0000256" key="4">
    <source>
        <dbReference type="NCBIfam" id="TIGR02404"/>
    </source>
</evidence>
<evidence type="ECO:0000313" key="6">
    <source>
        <dbReference type="EMBL" id="MBF4807639.1"/>
    </source>
</evidence>
<dbReference type="GO" id="GO:0003700">
    <property type="term" value="F:DNA-binding transcription factor activity"/>
    <property type="evidence" value="ECO:0007669"/>
    <property type="project" value="UniProtKB-UniRule"/>
</dbReference>
<dbReference type="PROSITE" id="PS50949">
    <property type="entry name" value="HTH_GNTR"/>
    <property type="match status" value="1"/>
</dbReference>
<dbReference type="CDD" id="cd07377">
    <property type="entry name" value="WHTH_GntR"/>
    <property type="match status" value="1"/>
</dbReference>
<keyword evidence="1" id="KW-0805">Transcription regulation</keyword>
<dbReference type="GO" id="GO:0045892">
    <property type="term" value="P:negative regulation of DNA-templated transcription"/>
    <property type="evidence" value="ECO:0007669"/>
    <property type="project" value="TreeGrafter"/>
</dbReference>
<dbReference type="PANTHER" id="PTHR44846">
    <property type="entry name" value="MANNOSYL-D-GLYCERATE TRANSPORT/METABOLISM SYSTEM REPRESSOR MNGR-RELATED"/>
    <property type="match status" value="1"/>
</dbReference>
<evidence type="ECO:0000256" key="1">
    <source>
        <dbReference type="ARBA" id="ARBA00023015"/>
    </source>
</evidence>
<dbReference type="SUPFAM" id="SSF46785">
    <property type="entry name" value="Winged helix' DNA-binding domain"/>
    <property type="match status" value="1"/>
</dbReference>